<evidence type="ECO:0000313" key="11">
    <source>
        <dbReference type="Proteomes" id="UP000806077"/>
    </source>
</evidence>
<evidence type="ECO:0000256" key="7">
    <source>
        <dbReference type="ARBA" id="ARBA00023237"/>
    </source>
</evidence>
<name>A0AAP1RDW3_9FLAO</name>
<evidence type="ECO:0000256" key="6">
    <source>
        <dbReference type="ARBA" id="ARBA00023136"/>
    </source>
</evidence>
<dbReference type="GO" id="GO:0015562">
    <property type="term" value="F:efflux transmembrane transporter activity"/>
    <property type="evidence" value="ECO:0007669"/>
    <property type="project" value="InterPro"/>
</dbReference>
<dbReference type="InterPro" id="IPR051906">
    <property type="entry name" value="TolC-like"/>
</dbReference>
<proteinExistence type="inferred from homology"/>
<reference evidence="10 11" key="1">
    <citation type="journal article" date="2020" name="Int. J. Syst. Evol. Microbiol.">
        <title>Tenacibaculum piscium sp. nov., isolated from skin ulcers of sea-farmed fish, and description of Tenacibaculum finnmarkense sp. nov. with subdivision into genomovars finnmarkense and ulcerans.</title>
        <authorList>
            <person name="Olsen A.B."/>
            <person name="Spilsberg B."/>
            <person name="Nilsen H.K."/>
            <person name="Lagesen K."/>
            <person name="Gulla S."/>
            <person name="Avendano-Herrera R."/>
            <person name="Irgang R."/>
            <person name="Duchaud E."/>
            <person name="Colquhoun D.J."/>
        </authorList>
    </citation>
    <scope>NUCLEOTIDE SEQUENCE [LARGE SCALE GENOMIC DNA]</scope>
    <source>
        <strain evidence="10 11">TNO037</strain>
    </source>
</reference>
<sequence>MRKYIYTVFICFCTSSLFAQKQLNLSMQEAIDYAIKNSYANKIAKNDIKVAIKRKWETTTIGLPKIDGKVAYQNNLKQAVLLTDFNNDGIDEELIFGKKQTMNATATLSQLIFDGSYLVGLQAAKTYLKISEQAKQKTALATREAIINAYGNILVSERLIEILEKNTRVLEKNYKDAKKINENGLNEEEQVEQLEITLGNVQNSLRNAVRLKEIAYQMLNLSLGNDINTKLTLTDSLDSLMLNSSSLALLSKTFNLNGHIDFRIAENSRESKRLLMRLEQSKGLPSLSAFLNYGLAANSNSFTFLEEDQKWFASSMLGVNLNIPIFSSLGRSAKTAQAKIELESADIRLEEIKQQLNLQTQSAKSEYQLSIENYESAMKNMKLAERIEKKQQIKFFEGISSSFDLSQAQNQLYSQQNNYVQSMLNVITKKAALENALNIPLK</sequence>
<dbReference type="SUPFAM" id="SSF56954">
    <property type="entry name" value="Outer membrane efflux proteins (OEP)"/>
    <property type="match status" value="1"/>
</dbReference>
<dbReference type="EMBL" id="WXXV01000002">
    <property type="protein sequence ID" value="MBE7694264.1"/>
    <property type="molecule type" value="Genomic_DNA"/>
</dbReference>
<dbReference type="GO" id="GO:0015288">
    <property type="term" value="F:porin activity"/>
    <property type="evidence" value="ECO:0007669"/>
    <property type="project" value="TreeGrafter"/>
</dbReference>
<accession>A0AAP1RDW3</accession>
<comment type="subcellular location">
    <subcellularLocation>
        <location evidence="1">Cell outer membrane</location>
    </subcellularLocation>
</comment>
<dbReference type="Pfam" id="PF02321">
    <property type="entry name" value="OEP"/>
    <property type="match status" value="1"/>
</dbReference>
<protein>
    <submittedName>
        <fullName evidence="10">TolC family protein</fullName>
    </submittedName>
</protein>
<feature type="signal peptide" evidence="9">
    <location>
        <begin position="1"/>
        <end position="19"/>
    </location>
</feature>
<evidence type="ECO:0000256" key="1">
    <source>
        <dbReference type="ARBA" id="ARBA00004442"/>
    </source>
</evidence>
<evidence type="ECO:0000256" key="8">
    <source>
        <dbReference type="SAM" id="Coils"/>
    </source>
</evidence>
<dbReference type="Gene3D" id="1.20.1600.10">
    <property type="entry name" value="Outer membrane efflux proteins (OEP)"/>
    <property type="match status" value="1"/>
</dbReference>
<keyword evidence="4" id="KW-1134">Transmembrane beta strand</keyword>
<comment type="caution">
    <text evidence="10">The sequence shown here is derived from an EMBL/GenBank/DDBJ whole genome shotgun (WGS) entry which is preliminary data.</text>
</comment>
<keyword evidence="7" id="KW-0998">Cell outer membrane</keyword>
<gene>
    <name evidence="10" type="ORF">F7645_02285</name>
</gene>
<dbReference type="PANTHER" id="PTHR30026">
    <property type="entry name" value="OUTER MEMBRANE PROTEIN TOLC"/>
    <property type="match status" value="1"/>
</dbReference>
<dbReference type="InterPro" id="IPR003423">
    <property type="entry name" value="OMP_efflux"/>
</dbReference>
<evidence type="ECO:0000256" key="4">
    <source>
        <dbReference type="ARBA" id="ARBA00022452"/>
    </source>
</evidence>
<feature type="chain" id="PRO_5042937864" evidence="9">
    <location>
        <begin position="20"/>
        <end position="442"/>
    </location>
</feature>
<dbReference type="AlphaFoldDB" id="A0AAP1RDW3"/>
<keyword evidence="5" id="KW-0812">Transmembrane</keyword>
<keyword evidence="6" id="KW-0472">Membrane</keyword>
<dbReference type="GO" id="GO:0009279">
    <property type="term" value="C:cell outer membrane"/>
    <property type="evidence" value="ECO:0007669"/>
    <property type="project" value="UniProtKB-SubCell"/>
</dbReference>
<keyword evidence="11" id="KW-1185">Reference proteome</keyword>
<keyword evidence="8" id="KW-0175">Coiled coil</keyword>
<evidence type="ECO:0000256" key="5">
    <source>
        <dbReference type="ARBA" id="ARBA00022692"/>
    </source>
</evidence>
<feature type="coiled-coil region" evidence="8">
    <location>
        <begin position="335"/>
        <end position="384"/>
    </location>
</feature>
<evidence type="ECO:0000256" key="3">
    <source>
        <dbReference type="ARBA" id="ARBA00022448"/>
    </source>
</evidence>
<comment type="similarity">
    <text evidence="2">Belongs to the outer membrane factor (OMF) (TC 1.B.17) family.</text>
</comment>
<feature type="coiled-coil region" evidence="8">
    <location>
        <begin position="160"/>
        <end position="197"/>
    </location>
</feature>
<evidence type="ECO:0000256" key="2">
    <source>
        <dbReference type="ARBA" id="ARBA00007613"/>
    </source>
</evidence>
<evidence type="ECO:0000313" key="10">
    <source>
        <dbReference type="EMBL" id="MBE7694264.1"/>
    </source>
</evidence>
<evidence type="ECO:0000256" key="9">
    <source>
        <dbReference type="SAM" id="SignalP"/>
    </source>
</evidence>
<keyword evidence="9" id="KW-0732">Signal</keyword>
<keyword evidence="3" id="KW-0813">Transport</keyword>
<organism evidence="10 11">
    <name type="scientific">Tenacibaculum finnmarkense genomovar finnmarkense</name>
    <dbReference type="NCBI Taxonomy" id="1458503"/>
    <lineage>
        <taxon>Bacteria</taxon>
        <taxon>Pseudomonadati</taxon>
        <taxon>Bacteroidota</taxon>
        <taxon>Flavobacteriia</taxon>
        <taxon>Flavobacteriales</taxon>
        <taxon>Flavobacteriaceae</taxon>
        <taxon>Tenacibaculum</taxon>
        <taxon>Tenacibaculum finnmarkense</taxon>
    </lineage>
</organism>
<dbReference type="GO" id="GO:1990281">
    <property type="term" value="C:efflux pump complex"/>
    <property type="evidence" value="ECO:0007669"/>
    <property type="project" value="TreeGrafter"/>
</dbReference>
<dbReference type="Proteomes" id="UP000806077">
    <property type="component" value="Unassembled WGS sequence"/>
</dbReference>
<dbReference type="PANTHER" id="PTHR30026:SF20">
    <property type="entry name" value="OUTER MEMBRANE PROTEIN TOLC"/>
    <property type="match status" value="1"/>
</dbReference>